<sequence length="29" mass="3454">MQEQNILLPDNSEMLEILCSSHLIIYKMF</sequence>
<name>A0A0E9TAW8_ANGAN</name>
<reference evidence="1" key="1">
    <citation type="submission" date="2014-11" db="EMBL/GenBank/DDBJ databases">
        <authorList>
            <person name="Amaro Gonzalez C."/>
        </authorList>
    </citation>
    <scope>NUCLEOTIDE SEQUENCE</scope>
</reference>
<dbReference type="EMBL" id="GBXM01057743">
    <property type="protein sequence ID" value="JAH50834.1"/>
    <property type="molecule type" value="Transcribed_RNA"/>
</dbReference>
<accession>A0A0E9TAW8</accession>
<dbReference type="AlphaFoldDB" id="A0A0E9TAW8"/>
<protein>
    <submittedName>
        <fullName evidence="1">Uncharacterized protein</fullName>
    </submittedName>
</protein>
<evidence type="ECO:0000313" key="1">
    <source>
        <dbReference type="EMBL" id="JAH50834.1"/>
    </source>
</evidence>
<proteinExistence type="predicted"/>
<organism evidence="1">
    <name type="scientific">Anguilla anguilla</name>
    <name type="common">European freshwater eel</name>
    <name type="synonym">Muraena anguilla</name>
    <dbReference type="NCBI Taxonomy" id="7936"/>
    <lineage>
        <taxon>Eukaryota</taxon>
        <taxon>Metazoa</taxon>
        <taxon>Chordata</taxon>
        <taxon>Craniata</taxon>
        <taxon>Vertebrata</taxon>
        <taxon>Euteleostomi</taxon>
        <taxon>Actinopterygii</taxon>
        <taxon>Neopterygii</taxon>
        <taxon>Teleostei</taxon>
        <taxon>Anguilliformes</taxon>
        <taxon>Anguillidae</taxon>
        <taxon>Anguilla</taxon>
    </lineage>
</organism>
<reference evidence="1" key="2">
    <citation type="journal article" date="2015" name="Fish Shellfish Immunol.">
        <title>Early steps in the European eel (Anguilla anguilla)-Vibrio vulnificus interaction in the gills: Role of the RtxA13 toxin.</title>
        <authorList>
            <person name="Callol A."/>
            <person name="Pajuelo D."/>
            <person name="Ebbesson L."/>
            <person name="Teles M."/>
            <person name="MacKenzie S."/>
            <person name="Amaro C."/>
        </authorList>
    </citation>
    <scope>NUCLEOTIDE SEQUENCE</scope>
</reference>